<sequence length="71" mass="7281">MGTLRVTAGSATEARLLADALPAALERALWSWPAPAAPVLGRSDTGARRADQVAAAIVETMRTRLGGGGPR</sequence>
<gene>
    <name evidence="1" type="ORF">ABB07_38660</name>
</gene>
<evidence type="ECO:0000313" key="2">
    <source>
        <dbReference type="Proteomes" id="UP000035366"/>
    </source>
</evidence>
<proteinExistence type="predicted"/>
<protein>
    <submittedName>
        <fullName evidence="1">Uncharacterized protein</fullName>
    </submittedName>
</protein>
<reference evidence="1 2" key="1">
    <citation type="journal article" date="2015" name="ISME J.">
        <title>Draft Genome Sequence of Streptomyces incarnatus NRRL8089, which Produces the Nucleoside Antibiotic Sinefungin.</title>
        <authorList>
            <person name="Oshima K."/>
            <person name="Hattori M."/>
            <person name="Shimizu H."/>
            <person name="Fukuda K."/>
            <person name="Nemoto M."/>
            <person name="Inagaki K."/>
            <person name="Tamura T."/>
        </authorList>
    </citation>
    <scope>NUCLEOTIDE SEQUENCE [LARGE SCALE GENOMIC DNA]</scope>
    <source>
        <strain evidence="1 2">NRRL 8089</strain>
    </source>
</reference>
<accession>A0ABM5TXE0</accession>
<organism evidence="1 2">
    <name type="scientific">Streptomyces incarnatus</name>
    <dbReference type="NCBI Taxonomy" id="665007"/>
    <lineage>
        <taxon>Bacteria</taxon>
        <taxon>Bacillati</taxon>
        <taxon>Actinomycetota</taxon>
        <taxon>Actinomycetes</taxon>
        <taxon>Kitasatosporales</taxon>
        <taxon>Streptomycetaceae</taxon>
        <taxon>Streptomyces</taxon>
    </lineage>
</organism>
<dbReference type="Proteomes" id="UP000035366">
    <property type="component" value="Chromosome"/>
</dbReference>
<evidence type="ECO:0000313" key="1">
    <source>
        <dbReference type="EMBL" id="AKJ15754.1"/>
    </source>
</evidence>
<name>A0ABM5TXE0_9ACTN</name>
<keyword evidence="2" id="KW-1185">Reference proteome</keyword>
<dbReference type="EMBL" id="CP011497">
    <property type="protein sequence ID" value="AKJ15754.1"/>
    <property type="molecule type" value="Genomic_DNA"/>
</dbReference>